<dbReference type="GO" id="GO:0022625">
    <property type="term" value="C:cytosolic large ribosomal subunit"/>
    <property type="evidence" value="ECO:0007669"/>
    <property type="project" value="TreeGrafter"/>
</dbReference>
<feature type="region of interest" description="Disordered" evidence="4">
    <location>
        <begin position="120"/>
        <end position="173"/>
    </location>
</feature>
<dbReference type="EMBL" id="JAOPGA020000576">
    <property type="protein sequence ID" value="KAL0479542.1"/>
    <property type="molecule type" value="Genomic_DNA"/>
</dbReference>
<keyword evidence="2 6" id="KW-0689">Ribosomal protein</keyword>
<dbReference type="GO" id="GO:0002181">
    <property type="term" value="P:cytoplasmic translation"/>
    <property type="evidence" value="ECO:0007669"/>
    <property type="project" value="TreeGrafter"/>
</dbReference>
<evidence type="ECO:0000256" key="2">
    <source>
        <dbReference type="ARBA" id="ARBA00022980"/>
    </source>
</evidence>
<feature type="domain" description="Large ribosomal subunit protein eL24-related N-terminal" evidence="5">
    <location>
        <begin position="4"/>
        <end position="71"/>
    </location>
</feature>
<evidence type="ECO:0000259" key="5">
    <source>
        <dbReference type="Pfam" id="PF01246"/>
    </source>
</evidence>
<dbReference type="InterPro" id="IPR000988">
    <property type="entry name" value="Ribosomal_eL24-rel_N"/>
</dbReference>
<dbReference type="Pfam" id="PF01246">
    <property type="entry name" value="Ribosomal_L24e"/>
    <property type="match status" value="1"/>
</dbReference>
<dbReference type="GO" id="GO:0003735">
    <property type="term" value="F:structural constituent of ribosome"/>
    <property type="evidence" value="ECO:0007669"/>
    <property type="project" value="InterPro"/>
</dbReference>
<feature type="compositionally biased region" description="Basic and acidic residues" evidence="4">
    <location>
        <begin position="120"/>
        <end position="143"/>
    </location>
</feature>
<sequence>MVVKTDLCAFSGLRIYPGHGLRYVPATSVQTTRPVFPFIHKKARALFQRRRNPRVISWSQLYRRQHKKGNVELLKKSRKKKVQRTDQRGFAGASIDFINAQRRQTEEQRKQIRLSTKKALEERKTKLNAKKNEQKKKLEEAKLSGKKPAAKTAQQKIVPKKQSQPKAKFTQTR</sequence>
<proteinExistence type="inferred from homology"/>
<comment type="similarity">
    <text evidence="1">Belongs to the eukaryotic ribosomal protein eL24 family.</text>
</comment>
<dbReference type="PANTHER" id="PTHR10792:SF1">
    <property type="entry name" value="RIBOSOMAL PROTEIN L24"/>
    <property type="match status" value="1"/>
</dbReference>
<feature type="compositionally biased region" description="Polar residues" evidence="4">
    <location>
        <begin position="161"/>
        <end position="173"/>
    </location>
</feature>
<keyword evidence="3" id="KW-0687">Ribonucleoprotein</keyword>
<dbReference type="SUPFAM" id="SSF57716">
    <property type="entry name" value="Glucocorticoid receptor-like (DNA-binding domain)"/>
    <property type="match status" value="1"/>
</dbReference>
<evidence type="ECO:0000313" key="7">
    <source>
        <dbReference type="Proteomes" id="UP001431209"/>
    </source>
</evidence>
<dbReference type="AlphaFoldDB" id="A0AAW2YTN4"/>
<evidence type="ECO:0000256" key="1">
    <source>
        <dbReference type="ARBA" id="ARBA00005647"/>
    </source>
</evidence>
<dbReference type="Proteomes" id="UP001431209">
    <property type="component" value="Unassembled WGS sequence"/>
</dbReference>
<reference evidence="6 7" key="1">
    <citation type="submission" date="2024-03" db="EMBL/GenBank/DDBJ databases">
        <title>The Acrasis kona genome and developmental transcriptomes reveal deep origins of eukaryotic multicellular pathways.</title>
        <authorList>
            <person name="Sheikh S."/>
            <person name="Fu C.-J."/>
            <person name="Brown M.W."/>
            <person name="Baldauf S.L."/>
        </authorList>
    </citation>
    <scope>NUCLEOTIDE SEQUENCE [LARGE SCALE GENOMIC DNA]</scope>
    <source>
        <strain evidence="6 7">ATCC MYA-3509</strain>
    </source>
</reference>
<dbReference type="PANTHER" id="PTHR10792">
    <property type="entry name" value="60S RIBOSOMAL PROTEIN L24"/>
    <property type="match status" value="1"/>
</dbReference>
<protein>
    <submittedName>
        <fullName evidence="6">Ribosomal protein L24</fullName>
    </submittedName>
</protein>
<name>A0AAW2YTN4_9EUKA</name>
<accession>A0AAW2YTN4</accession>
<dbReference type="InterPro" id="IPR056366">
    <property type="entry name" value="Ribosomal_eL24"/>
</dbReference>
<dbReference type="Gene3D" id="2.30.170.20">
    <property type="entry name" value="Ribosomal protein L24e"/>
    <property type="match status" value="1"/>
</dbReference>
<comment type="caution">
    <text evidence="6">The sequence shown here is derived from an EMBL/GenBank/DDBJ whole genome shotgun (WGS) entry which is preliminary data.</text>
</comment>
<evidence type="ECO:0000256" key="4">
    <source>
        <dbReference type="SAM" id="MobiDB-lite"/>
    </source>
</evidence>
<gene>
    <name evidence="6" type="ORF">AKO1_007739</name>
</gene>
<organism evidence="6 7">
    <name type="scientific">Acrasis kona</name>
    <dbReference type="NCBI Taxonomy" id="1008807"/>
    <lineage>
        <taxon>Eukaryota</taxon>
        <taxon>Discoba</taxon>
        <taxon>Heterolobosea</taxon>
        <taxon>Tetramitia</taxon>
        <taxon>Eutetramitia</taxon>
        <taxon>Acrasidae</taxon>
        <taxon>Acrasis</taxon>
    </lineage>
</organism>
<evidence type="ECO:0000256" key="3">
    <source>
        <dbReference type="ARBA" id="ARBA00023274"/>
    </source>
</evidence>
<dbReference type="InterPro" id="IPR038630">
    <property type="entry name" value="L24e/L24_sf"/>
</dbReference>
<keyword evidence="7" id="KW-1185">Reference proteome</keyword>
<dbReference type="GO" id="GO:0003729">
    <property type="term" value="F:mRNA binding"/>
    <property type="evidence" value="ECO:0007669"/>
    <property type="project" value="TreeGrafter"/>
</dbReference>
<evidence type="ECO:0000313" key="6">
    <source>
        <dbReference type="EMBL" id="KAL0479542.1"/>
    </source>
</evidence>